<protein>
    <submittedName>
        <fullName evidence="7">Translocation/assembly module TamB domain-containing protein</fullName>
    </submittedName>
</protein>
<evidence type="ECO:0000313" key="8">
    <source>
        <dbReference type="Proteomes" id="UP000605990"/>
    </source>
</evidence>
<evidence type="ECO:0000256" key="3">
    <source>
        <dbReference type="ARBA" id="ARBA00022989"/>
    </source>
</evidence>
<proteinExistence type="predicted"/>
<accession>A0ABR7IX82</accession>
<evidence type="ECO:0000313" key="7">
    <source>
        <dbReference type="EMBL" id="MBC5834137.1"/>
    </source>
</evidence>
<organism evidence="7 8">
    <name type="scientific">Flavobacterium bernardetii</name>
    <dbReference type="NCBI Taxonomy" id="2813823"/>
    <lineage>
        <taxon>Bacteria</taxon>
        <taxon>Pseudomonadati</taxon>
        <taxon>Bacteroidota</taxon>
        <taxon>Flavobacteriia</taxon>
        <taxon>Flavobacteriales</taxon>
        <taxon>Flavobacteriaceae</taxon>
        <taxon>Flavobacterium</taxon>
    </lineage>
</organism>
<evidence type="ECO:0000259" key="6">
    <source>
        <dbReference type="Pfam" id="PF04357"/>
    </source>
</evidence>
<gene>
    <name evidence="7" type="ORF">H8R27_04490</name>
</gene>
<feature type="domain" description="Translocation and assembly module TamB C-terminal" evidence="6">
    <location>
        <begin position="994"/>
        <end position="1416"/>
    </location>
</feature>
<name>A0ABR7IX82_9FLAO</name>
<comment type="caution">
    <text evidence="7">The sequence shown here is derived from an EMBL/GenBank/DDBJ whole genome shotgun (WGS) entry which is preliminary data.</text>
</comment>
<sequence>MVAILLALPVVQTEVGKYTTDWLKEEYKVDITVEKVAINPFGGVKLKGVLTRDHHGDTLFYFNRINTSILSYKKLFDNGHPYFGDLLADGLNLKIKQYKGEKETNLDKFVAAFDDNSGRPSSGKFRLKINSIALQNSRFRYIDENLKTPKLLDFTNLNGQLDDFFVKGSSVYSYVYKMSFKDHRGLVMKNLTSDFTYTKKNILLNELELETENSSFKGRTELRYDRKDFKDFNNKVIFDLDIKEGKISSNDLNFFYPEFGKNQKFYIDSHILGTLNDLKFNNLKFNDLNDNEVVGNLQLKNLFGKGDQKFYMKGSFDRLTASQASVSKVLPNLLGKNLPKQLQKLGRVDLKGDVEMTQKWVIADVDLFSKLGHVIGDFKMDKLDNIDRATYDGQFELDNFDLGAFLDEKDLGRTSVVLDINGTGFSKKYLNTKAKGNIGQFKYNGYTYRNIDVDGTFKMPYFKGSLNSKDPNLKMTFDGLVDLSKKKKEYDFDAKIAYADLKKTNLYTKDAKSIFSGNITIKAKGNTLEDLAGVVELENISYANQKADYSFDNAYISSSFDSENVRTITLNSSDMIDGQIVGKYQTKQIRKIVENAVGSLYANYSPHKLSKNQFLDFDFTIYNKIFEVFYPDVTIGENTRVKGKINADDGLFQFDFKSPFVNAFENKFNGIKVDIDNKNPLYNAYIELDSLNTKNYKISEFSLINLTLNDTLFARTEFKGGAKGEDKFDLNLYHTIDENKQSVIGFKKSDITFKNFQWYINEKETKGNTVVFDKGFKNFNFNQLTLSHNNQFIDFNGEMRGSTFKDFNFTFNDVDISKVTPDIKNLDLGGRLNGELKYKQDNLIYEPSTNLTIDSLVVNDIPVGDLKLDVSGDESFKKFDVNAAISHEGEETFFTTGFVEVVNNKTILNLDAGFQSFNIKPIGGFLTGILDNVRGFASGRAHIVGPYDNPEVDGILYLSNAGMRVPYLNVDYDFEKNSIIDLTEEKFIFRNIDISDTTSEKTKGVLSGTISHDKFADWEMDLRITSERLLVLDTKDSDDAYYYGKAFFDGFATIEGPIEALVINAKGESASGTSIKIPVNDSESGGGSGEIHFTTREEKYGIKNPNNKPTKTYQGIDLNFDFEITPDAEIEVILNRDNGHAMKGSGFGSMYMSINTLGKFQMNGDFIVSKGEYLFRYGSFIDKKFMVKKGGTISWEGDPLGAKLNLEAVYKTQANPNVVLETSSFNQKIPTEVTIGITGELNAPQSDFNIIFPNVSSVLKSDLEYKLQDKDFRQQQAFALLATGGFIAPNNTNYFGSLFEKASSVFGDVLSDGENKLKLGVNYQLGNKQQEISDRALVTLTTQINDKISINGNVGVPVGGINQSYVVGNVEVEMRLNTDGTLTANVFNKENDLNSNTIGQNVGYTQGIGLSYSVDFDDFKELLQKLFRSQKSKDNSNGPIDESDDSETNPEFINFIEETRKRQIKEEKKVDPKDRVPDINDLD</sequence>
<dbReference type="EMBL" id="JACRUN010000001">
    <property type="protein sequence ID" value="MBC5834137.1"/>
    <property type="molecule type" value="Genomic_DNA"/>
</dbReference>
<comment type="subcellular location">
    <subcellularLocation>
        <location evidence="1">Membrane</location>
        <topology evidence="1">Single-pass membrane protein</topology>
    </subcellularLocation>
</comment>
<dbReference type="Pfam" id="PF04357">
    <property type="entry name" value="TamB"/>
    <property type="match status" value="1"/>
</dbReference>
<dbReference type="Proteomes" id="UP000605990">
    <property type="component" value="Unassembled WGS sequence"/>
</dbReference>
<feature type="compositionally biased region" description="Basic and acidic residues" evidence="5">
    <location>
        <begin position="1457"/>
        <end position="1483"/>
    </location>
</feature>
<evidence type="ECO:0000256" key="5">
    <source>
        <dbReference type="SAM" id="MobiDB-lite"/>
    </source>
</evidence>
<reference evidence="7 8" key="1">
    <citation type="submission" date="2020-08" db="EMBL/GenBank/DDBJ databases">
        <title>Description of novel Flavobacterium F-408 isolate.</title>
        <authorList>
            <person name="Saticioglu I.B."/>
            <person name="Duman M."/>
            <person name="Altun S."/>
        </authorList>
    </citation>
    <scope>NUCLEOTIDE SEQUENCE [LARGE SCALE GENOMIC DNA]</scope>
    <source>
        <strain evidence="7 8">F-408</strain>
    </source>
</reference>
<keyword evidence="3" id="KW-1133">Transmembrane helix</keyword>
<evidence type="ECO:0000256" key="4">
    <source>
        <dbReference type="ARBA" id="ARBA00023136"/>
    </source>
</evidence>
<keyword evidence="2" id="KW-0812">Transmembrane</keyword>
<dbReference type="InterPro" id="IPR007452">
    <property type="entry name" value="TamB_C"/>
</dbReference>
<keyword evidence="8" id="KW-1185">Reference proteome</keyword>
<evidence type="ECO:0000256" key="2">
    <source>
        <dbReference type="ARBA" id="ARBA00022692"/>
    </source>
</evidence>
<feature type="region of interest" description="Disordered" evidence="5">
    <location>
        <begin position="1430"/>
        <end position="1483"/>
    </location>
</feature>
<evidence type="ECO:0000256" key="1">
    <source>
        <dbReference type="ARBA" id="ARBA00004167"/>
    </source>
</evidence>
<keyword evidence="4" id="KW-0472">Membrane</keyword>